<sequence>MGKPSKQSTSLGLKAPDCRWVYLAVFGGIRYPYLQERTPCSGSNTPSGPPTDRPRGARHMHDTMLHTDWNAPYILLSVIIAVLTSGLALELARRYTRIGTTVAPVVLGAILGYGIWAMHFVGMLAMQLPTNVVYGLPLTLISGVSAIGFLIAASVLLFKGTPTIQRILTSGTVAGSGIVLMHYVGMAALQLNATPQYKPLLVGVSVLIAVGAASVAFYLFSRVIVANLNRTARIKIQLGASLVMGAAIAGMHYTGMAAISYLPQPLNTTLMGGIDVQSLFYLVLGLTMLVFVSTATFLFIEFSTKTDRATL</sequence>
<dbReference type="EMBL" id="CP029494">
    <property type="protein sequence ID" value="AWN24082.1"/>
    <property type="molecule type" value="Genomic_DNA"/>
</dbReference>
<dbReference type="PANTHER" id="PTHR35152:SF1">
    <property type="entry name" value="DOMAIN SIGNALLING PROTEIN, PUTATIVE (AFU_ORTHOLOGUE AFUA_5G11310)-RELATED"/>
    <property type="match status" value="1"/>
</dbReference>
<dbReference type="PANTHER" id="PTHR35152">
    <property type="entry name" value="DOMAIN SIGNALLING PROTEIN, PUTATIVE (AFU_ORTHOLOGUE AFUA_5G11310)-RELATED"/>
    <property type="match status" value="1"/>
</dbReference>
<keyword evidence="1" id="KW-0812">Transmembrane</keyword>
<dbReference type="AlphaFoldDB" id="A0A2Z3JGG1"/>
<protein>
    <recommendedName>
        <fullName evidence="3">MHYT domain-containing protein</fullName>
    </recommendedName>
</protein>
<evidence type="ECO:0000313" key="4">
    <source>
        <dbReference type="EMBL" id="AWN24082.1"/>
    </source>
</evidence>
<name>A0A2Z3JGG1_9DEIO</name>
<organism evidence="4 5">
    <name type="scientific">Deinococcus irradiatisoli</name>
    <dbReference type="NCBI Taxonomy" id="2202254"/>
    <lineage>
        <taxon>Bacteria</taxon>
        <taxon>Thermotogati</taxon>
        <taxon>Deinococcota</taxon>
        <taxon>Deinococci</taxon>
        <taxon>Deinococcales</taxon>
        <taxon>Deinococcaceae</taxon>
        <taxon>Deinococcus</taxon>
    </lineage>
</organism>
<feature type="transmembrane region" description="Helical" evidence="1">
    <location>
        <begin position="132"/>
        <end position="158"/>
    </location>
</feature>
<feature type="region of interest" description="Disordered" evidence="2">
    <location>
        <begin position="39"/>
        <end position="58"/>
    </location>
</feature>
<dbReference type="PROSITE" id="PS50924">
    <property type="entry name" value="MHYT"/>
    <property type="match status" value="1"/>
</dbReference>
<feature type="transmembrane region" description="Helical" evidence="1">
    <location>
        <begin position="240"/>
        <end position="259"/>
    </location>
</feature>
<accession>A0A2Z3JGG1</accession>
<evidence type="ECO:0000313" key="5">
    <source>
        <dbReference type="Proteomes" id="UP000245368"/>
    </source>
</evidence>
<feature type="transmembrane region" description="Helical" evidence="1">
    <location>
        <begin position="167"/>
        <end position="188"/>
    </location>
</feature>
<reference evidence="4 5" key="1">
    <citation type="submission" date="2018-05" db="EMBL/GenBank/DDBJ databases">
        <title>Complete Genome Sequence of Deinococcus sp. strain 17bor-2.</title>
        <authorList>
            <person name="Srinivasan S."/>
        </authorList>
    </citation>
    <scope>NUCLEOTIDE SEQUENCE [LARGE SCALE GENOMIC DNA]</scope>
    <source>
        <strain evidence="4 5">17bor-2</strain>
    </source>
</reference>
<feature type="transmembrane region" description="Helical" evidence="1">
    <location>
        <begin position="71"/>
        <end position="89"/>
    </location>
</feature>
<keyword evidence="1" id="KW-1133">Transmembrane helix</keyword>
<dbReference type="KEGG" id="dez:DKM44_13270"/>
<feature type="transmembrane region" description="Helical" evidence="1">
    <location>
        <begin position="101"/>
        <end position="126"/>
    </location>
</feature>
<dbReference type="Proteomes" id="UP000245368">
    <property type="component" value="Chromosome"/>
</dbReference>
<evidence type="ECO:0000256" key="2">
    <source>
        <dbReference type="SAM" id="MobiDB-lite"/>
    </source>
</evidence>
<dbReference type="GO" id="GO:0016020">
    <property type="term" value="C:membrane"/>
    <property type="evidence" value="ECO:0007669"/>
    <property type="project" value="UniProtKB-UniRule"/>
</dbReference>
<dbReference type="Pfam" id="PF03707">
    <property type="entry name" value="MHYT"/>
    <property type="match status" value="2"/>
</dbReference>
<proteinExistence type="predicted"/>
<keyword evidence="5" id="KW-1185">Reference proteome</keyword>
<evidence type="ECO:0000259" key="3">
    <source>
        <dbReference type="PROSITE" id="PS50924"/>
    </source>
</evidence>
<gene>
    <name evidence="4" type="ORF">DKM44_13270</name>
</gene>
<dbReference type="OrthoDB" id="9803190at2"/>
<keyword evidence="1" id="KW-0472">Membrane</keyword>
<feature type="domain" description="MHYT" evidence="3">
    <location>
        <begin position="69"/>
        <end position="262"/>
    </location>
</feature>
<feature type="transmembrane region" description="Helical" evidence="1">
    <location>
        <begin position="200"/>
        <end position="220"/>
    </location>
</feature>
<dbReference type="InterPro" id="IPR005330">
    <property type="entry name" value="MHYT_dom"/>
</dbReference>
<feature type="transmembrane region" description="Helical" evidence="1">
    <location>
        <begin position="279"/>
        <end position="300"/>
    </location>
</feature>
<evidence type="ECO:0000256" key="1">
    <source>
        <dbReference type="PROSITE-ProRule" id="PRU00244"/>
    </source>
</evidence>